<gene>
    <name evidence="2" type="ORF">SVUK_LOCUS8005</name>
</gene>
<reference evidence="2 3" key="1">
    <citation type="submission" date="2018-11" db="EMBL/GenBank/DDBJ databases">
        <authorList>
            <consortium name="Pathogen Informatics"/>
        </authorList>
    </citation>
    <scope>NUCLEOTIDE SEQUENCE [LARGE SCALE GENOMIC DNA]</scope>
</reference>
<dbReference type="AlphaFoldDB" id="A0A3P7JA18"/>
<evidence type="ECO:0000256" key="1">
    <source>
        <dbReference type="SAM" id="Coils"/>
    </source>
</evidence>
<organism evidence="2 3">
    <name type="scientific">Strongylus vulgaris</name>
    <name type="common">Blood worm</name>
    <dbReference type="NCBI Taxonomy" id="40348"/>
    <lineage>
        <taxon>Eukaryota</taxon>
        <taxon>Metazoa</taxon>
        <taxon>Ecdysozoa</taxon>
        <taxon>Nematoda</taxon>
        <taxon>Chromadorea</taxon>
        <taxon>Rhabditida</taxon>
        <taxon>Rhabditina</taxon>
        <taxon>Rhabditomorpha</taxon>
        <taxon>Strongyloidea</taxon>
        <taxon>Strongylidae</taxon>
        <taxon>Strongylus</taxon>
    </lineage>
</organism>
<dbReference type="OrthoDB" id="407658at2759"/>
<evidence type="ECO:0000313" key="3">
    <source>
        <dbReference type="Proteomes" id="UP000270094"/>
    </source>
</evidence>
<protein>
    <submittedName>
        <fullName evidence="2">Uncharacterized protein</fullName>
    </submittedName>
</protein>
<keyword evidence="1" id="KW-0175">Coiled coil</keyword>
<accession>A0A3P7JA18</accession>
<feature type="coiled-coil region" evidence="1">
    <location>
        <begin position="77"/>
        <end position="104"/>
    </location>
</feature>
<dbReference type="EMBL" id="UYYB01028357">
    <property type="protein sequence ID" value="VDM73007.1"/>
    <property type="molecule type" value="Genomic_DNA"/>
</dbReference>
<proteinExistence type="predicted"/>
<evidence type="ECO:0000313" key="2">
    <source>
        <dbReference type="EMBL" id="VDM73007.1"/>
    </source>
</evidence>
<name>A0A3P7JA18_STRVU</name>
<dbReference type="Proteomes" id="UP000270094">
    <property type="component" value="Unassembled WGS sequence"/>
</dbReference>
<keyword evidence="3" id="KW-1185">Reference proteome</keyword>
<sequence length="134" mass="16055">MVLFIKGTGWARDPRMTNSKWSPDHENIPFIIICSLKPSPTENWYSWYNPIVGHFELQLCRPRNATWNMDKNLIESHSAIKVRLHEYEQEVEEMKAKFLKHLKRLSDYWCHEAKHERTYFVPGSLNKSWYAFAI</sequence>